<organism evidence="3 4">
    <name type="scientific">Lentisphaera profundi</name>
    <dbReference type="NCBI Taxonomy" id="1658616"/>
    <lineage>
        <taxon>Bacteria</taxon>
        <taxon>Pseudomonadati</taxon>
        <taxon>Lentisphaerota</taxon>
        <taxon>Lentisphaeria</taxon>
        <taxon>Lentisphaerales</taxon>
        <taxon>Lentisphaeraceae</taxon>
        <taxon>Lentisphaera</taxon>
    </lineage>
</organism>
<dbReference type="PANTHER" id="PTHR34512:SF30">
    <property type="entry name" value="OUTER MEMBRANE PROTEIN ASSEMBLY FACTOR BAMB"/>
    <property type="match status" value="1"/>
</dbReference>
<feature type="signal peptide" evidence="1">
    <location>
        <begin position="1"/>
        <end position="19"/>
    </location>
</feature>
<dbReference type="InterPro" id="IPR015943">
    <property type="entry name" value="WD40/YVTN_repeat-like_dom_sf"/>
</dbReference>
<evidence type="ECO:0000313" key="3">
    <source>
        <dbReference type="EMBL" id="WDE97052.1"/>
    </source>
</evidence>
<evidence type="ECO:0000313" key="4">
    <source>
        <dbReference type="Proteomes" id="UP001214250"/>
    </source>
</evidence>
<protein>
    <submittedName>
        <fullName evidence="3">PQQ-binding-like beta-propeller repeat protein</fullName>
    </submittedName>
</protein>
<evidence type="ECO:0000256" key="1">
    <source>
        <dbReference type="SAM" id="SignalP"/>
    </source>
</evidence>
<dbReference type="PANTHER" id="PTHR34512">
    <property type="entry name" value="CELL SURFACE PROTEIN"/>
    <property type="match status" value="1"/>
</dbReference>
<dbReference type="Proteomes" id="UP001214250">
    <property type="component" value="Chromosome 1"/>
</dbReference>
<dbReference type="RefSeq" id="WP_274151201.1">
    <property type="nucleotide sequence ID" value="NZ_CP117811.1"/>
</dbReference>
<evidence type="ECO:0000259" key="2">
    <source>
        <dbReference type="Pfam" id="PF13360"/>
    </source>
</evidence>
<dbReference type="Pfam" id="PF13360">
    <property type="entry name" value="PQQ_2"/>
    <property type="match status" value="1"/>
</dbReference>
<dbReference type="SUPFAM" id="SSF50998">
    <property type="entry name" value="Quinoprotein alcohol dehydrogenase-like"/>
    <property type="match status" value="1"/>
</dbReference>
<accession>A0ABY7VSM8</accession>
<keyword evidence="4" id="KW-1185">Reference proteome</keyword>
<feature type="domain" description="Pyrrolo-quinoline quinone repeat" evidence="2">
    <location>
        <begin position="102"/>
        <end position="281"/>
    </location>
</feature>
<dbReference type="InterPro" id="IPR002372">
    <property type="entry name" value="PQQ_rpt_dom"/>
</dbReference>
<dbReference type="Gene3D" id="2.130.10.10">
    <property type="entry name" value="YVTN repeat-like/Quinoprotein amine dehydrogenase"/>
    <property type="match status" value="1"/>
</dbReference>
<dbReference type="PROSITE" id="PS51257">
    <property type="entry name" value="PROKAR_LIPOPROTEIN"/>
    <property type="match status" value="1"/>
</dbReference>
<dbReference type="EMBL" id="CP117811">
    <property type="protein sequence ID" value="WDE97052.1"/>
    <property type="molecule type" value="Genomic_DNA"/>
</dbReference>
<gene>
    <name evidence="3" type="ORF">PQO03_03665</name>
</gene>
<reference evidence="3 4" key="1">
    <citation type="submission" date="2023-02" db="EMBL/GenBank/DDBJ databases">
        <title>Genome sequence of Lentisphaera profundi SAORIC-696.</title>
        <authorList>
            <person name="Kim e."/>
            <person name="Cho J.-C."/>
            <person name="Choi A."/>
            <person name="Kang I."/>
        </authorList>
    </citation>
    <scope>NUCLEOTIDE SEQUENCE [LARGE SCALE GENOMIC DNA]</scope>
    <source>
        <strain evidence="3 4">SAORIC-696</strain>
    </source>
</reference>
<proteinExistence type="predicted"/>
<dbReference type="InterPro" id="IPR011047">
    <property type="entry name" value="Quinoprotein_ADH-like_sf"/>
</dbReference>
<keyword evidence="1" id="KW-0732">Signal</keyword>
<name>A0ABY7VSM8_9BACT</name>
<feature type="chain" id="PRO_5046762323" evidence="1">
    <location>
        <begin position="20"/>
        <end position="523"/>
    </location>
</feature>
<sequence length="523" mass="59096">MKKLILPLASAMFFSCASSDPVQQWPSAGGPNSSYEVTDTKHDAPKNFSVSDGTNIKWTMDLPEAGQSGIAIHGNKAFLTIIEPVTKENYVKTGSNIRGLCIDLSSRKILWQCKLTGKVKANYLYGFSDSTTPTPVTDGKNVWFFNASGQIACYTTKGEKVWERNWDPIEKLDGVKFPFNKQYEPIISGNLIINVEPYYEKDGERTYGWNYLFAFNKLTGEKVWVSEGALTHYNTPFLSKTAEGKDAILIGRGGHHRVPEAPRGYSMIDAQTGKSIWEYEADAGMCLYQSSWNDKYAIWMTYDGIIHLLDSKTGKLIKKISITENVDAEIYDKKQRKLIQHKDFNITKSVGITIFPAWFSTMLIDDKLYFMCFGPERYGPVKKAGPINAFARVDLKTNKVEYVQFPTSLVDNKKTWLENIPASTINNRDLDIAGDKRSKRDGWSWVFNGNPICVNNKIYYTLQNGRVYVIDAKAEKFDQTALLSISDLGEAGQTWSLNTPSFANGKLYHRTLKQLICIEEDKK</sequence>